<evidence type="ECO:0000313" key="3">
    <source>
        <dbReference type="EMBL" id="SSW98578.1"/>
    </source>
</evidence>
<name>A0A336K4S2_CULSO</name>
<evidence type="ECO:0000313" key="4">
    <source>
        <dbReference type="EMBL" id="SSX18964.1"/>
    </source>
</evidence>
<protein>
    <submittedName>
        <fullName evidence="3">CSON011281 protein</fullName>
    </submittedName>
</protein>
<feature type="region of interest" description="Disordered" evidence="2">
    <location>
        <begin position="63"/>
        <end position="90"/>
    </location>
</feature>
<dbReference type="AlphaFoldDB" id="A0A336K4S2"/>
<evidence type="ECO:0000256" key="1">
    <source>
        <dbReference type="ARBA" id="ARBA00007959"/>
    </source>
</evidence>
<dbReference type="OMA" id="HKFIQPY"/>
<dbReference type="EMBL" id="UFQT01000048">
    <property type="protein sequence ID" value="SSX18964.1"/>
    <property type="molecule type" value="Genomic_DNA"/>
</dbReference>
<proteinExistence type="inferred from homology"/>
<comment type="similarity">
    <text evidence="1">Belongs to the UPF0729 family.</text>
</comment>
<dbReference type="PANTHER" id="PTHR13456">
    <property type="entry name" value="UPF0729 PROTEIN C18ORF32"/>
    <property type="match status" value="1"/>
</dbReference>
<evidence type="ECO:0000256" key="2">
    <source>
        <dbReference type="SAM" id="MobiDB-lite"/>
    </source>
</evidence>
<gene>
    <name evidence="3" type="primary">CSON011281</name>
</gene>
<organism evidence="3">
    <name type="scientific">Culicoides sonorensis</name>
    <name type="common">Biting midge</name>
    <dbReference type="NCBI Taxonomy" id="179676"/>
    <lineage>
        <taxon>Eukaryota</taxon>
        <taxon>Metazoa</taxon>
        <taxon>Ecdysozoa</taxon>
        <taxon>Arthropoda</taxon>
        <taxon>Hexapoda</taxon>
        <taxon>Insecta</taxon>
        <taxon>Pterygota</taxon>
        <taxon>Neoptera</taxon>
        <taxon>Endopterygota</taxon>
        <taxon>Diptera</taxon>
        <taxon>Nematocera</taxon>
        <taxon>Chironomoidea</taxon>
        <taxon>Ceratopogonidae</taxon>
        <taxon>Ceratopogoninae</taxon>
        <taxon>Culicoides</taxon>
        <taxon>Monoculicoides</taxon>
    </lineage>
</organism>
<dbReference type="PANTHER" id="PTHR13456:SF0">
    <property type="entry name" value="UPF0729 PROTEIN C18ORF32"/>
    <property type="match status" value="1"/>
</dbReference>
<accession>A0A336K4S2</accession>
<sequence length="90" mass="10551">MVCVPCFIVPVLLIIWKKFLEPYVLPIFYKYVYGIEYKKDEKKELFDCNGGTCIFAGKKKNEELSSKHDENTVCDEQMKSDTKKESENSR</sequence>
<dbReference type="Pfam" id="PF14975">
    <property type="entry name" value="DUF4512"/>
    <property type="match status" value="1"/>
</dbReference>
<reference evidence="3" key="1">
    <citation type="submission" date="2018-04" db="EMBL/GenBank/DDBJ databases">
        <authorList>
            <person name="Go L.Y."/>
            <person name="Mitchell J.A."/>
        </authorList>
    </citation>
    <scope>NUCLEOTIDE SEQUENCE</scope>
    <source>
        <tissue evidence="3">Whole organism</tissue>
    </source>
</reference>
<reference evidence="4" key="2">
    <citation type="submission" date="2018-07" db="EMBL/GenBank/DDBJ databases">
        <authorList>
            <person name="Quirk P.G."/>
            <person name="Krulwich T.A."/>
        </authorList>
    </citation>
    <scope>NUCLEOTIDE SEQUENCE</scope>
</reference>
<dbReference type="VEuPathDB" id="VectorBase:CSON011281"/>
<dbReference type="InterPro" id="IPR026776">
    <property type="entry name" value="UPF0729_C18orf32-like"/>
</dbReference>
<dbReference type="EMBL" id="UFQS01000048">
    <property type="protein sequence ID" value="SSW98578.1"/>
    <property type="molecule type" value="Genomic_DNA"/>
</dbReference>